<dbReference type="PANTHER" id="PTHR46268">
    <property type="entry name" value="STRESS RESPONSE PROTEIN NHAX"/>
    <property type="match status" value="1"/>
</dbReference>
<name>A0ABX1QAJ9_9RHOO</name>
<evidence type="ECO:0000259" key="2">
    <source>
        <dbReference type="Pfam" id="PF00582"/>
    </source>
</evidence>
<dbReference type="RefSeq" id="WP_169260562.1">
    <property type="nucleotide sequence ID" value="NZ_WTVQ01000017.1"/>
</dbReference>
<comment type="caution">
    <text evidence="3">The sequence shown here is derived from an EMBL/GenBank/DDBJ whole genome shotgun (WGS) entry which is preliminary data.</text>
</comment>
<gene>
    <name evidence="3" type="ORF">GPA25_11660</name>
</gene>
<protein>
    <submittedName>
        <fullName evidence="3">Universal stress protein</fullName>
    </submittedName>
</protein>
<dbReference type="InterPro" id="IPR014729">
    <property type="entry name" value="Rossmann-like_a/b/a_fold"/>
</dbReference>
<proteinExistence type="inferred from homology"/>
<sequence>MLKVLVPVDGSDNANRALDHLLKLRATNGELDIHLLNVQIPIDSGHARMFVSHEDVEGFHREEGLAALAAARRTLDEAGVPYTHHIAVGHVADTIIRYATERHFDKIVMGTHGRGALLDALLGSVAHAVLERSPIPVTLVKPNAAR</sequence>
<reference evidence="3 4" key="1">
    <citation type="submission" date="2019-12" db="EMBL/GenBank/DDBJ databases">
        <title>Comparative genomics gives insights into the taxonomy of the Azoarcus-Aromatoleum group and reveals separate origins of nif in the plant-associated Azoarcus and non-plant-associated Aromatoleum sub-groups.</title>
        <authorList>
            <person name="Lafos M."/>
            <person name="Maluk M."/>
            <person name="Batista M."/>
            <person name="Junghare M."/>
            <person name="Carmona M."/>
            <person name="Faoro H."/>
            <person name="Cruz L.M."/>
            <person name="Battistoni F."/>
            <person name="De Souza E."/>
            <person name="Pedrosa F."/>
            <person name="Chen W.-M."/>
            <person name="Poole P.S."/>
            <person name="Dixon R.A."/>
            <person name="James E.K."/>
        </authorList>
    </citation>
    <scope>NUCLEOTIDE SEQUENCE [LARGE SCALE GENOMIC DNA]</scope>
    <source>
        <strain evidence="3 4">22Lin</strain>
    </source>
</reference>
<dbReference type="Pfam" id="PF00582">
    <property type="entry name" value="Usp"/>
    <property type="match status" value="1"/>
</dbReference>
<organism evidence="3 4">
    <name type="scientific">Aromatoleum diolicum</name>
    <dbReference type="NCBI Taxonomy" id="75796"/>
    <lineage>
        <taxon>Bacteria</taxon>
        <taxon>Pseudomonadati</taxon>
        <taxon>Pseudomonadota</taxon>
        <taxon>Betaproteobacteria</taxon>
        <taxon>Rhodocyclales</taxon>
        <taxon>Rhodocyclaceae</taxon>
        <taxon>Aromatoleum</taxon>
    </lineage>
</organism>
<dbReference type="Proteomes" id="UP000648984">
    <property type="component" value="Unassembled WGS sequence"/>
</dbReference>
<dbReference type="PANTHER" id="PTHR46268:SF6">
    <property type="entry name" value="UNIVERSAL STRESS PROTEIN UP12"/>
    <property type="match status" value="1"/>
</dbReference>
<dbReference type="EMBL" id="WTVQ01000017">
    <property type="protein sequence ID" value="NMG75413.1"/>
    <property type="molecule type" value="Genomic_DNA"/>
</dbReference>
<dbReference type="SUPFAM" id="SSF52402">
    <property type="entry name" value="Adenine nucleotide alpha hydrolases-like"/>
    <property type="match status" value="1"/>
</dbReference>
<evidence type="ECO:0000313" key="3">
    <source>
        <dbReference type="EMBL" id="NMG75413.1"/>
    </source>
</evidence>
<feature type="domain" description="UspA" evidence="2">
    <location>
        <begin position="3"/>
        <end position="141"/>
    </location>
</feature>
<evidence type="ECO:0000256" key="1">
    <source>
        <dbReference type="ARBA" id="ARBA00008791"/>
    </source>
</evidence>
<dbReference type="InterPro" id="IPR006015">
    <property type="entry name" value="Universal_stress_UspA"/>
</dbReference>
<dbReference type="PRINTS" id="PR01438">
    <property type="entry name" value="UNVRSLSTRESS"/>
</dbReference>
<accession>A0ABX1QAJ9</accession>
<keyword evidence="4" id="KW-1185">Reference proteome</keyword>
<comment type="similarity">
    <text evidence="1">Belongs to the universal stress protein A family.</text>
</comment>
<dbReference type="CDD" id="cd00293">
    <property type="entry name" value="USP-like"/>
    <property type="match status" value="1"/>
</dbReference>
<evidence type="ECO:0000313" key="4">
    <source>
        <dbReference type="Proteomes" id="UP000648984"/>
    </source>
</evidence>
<dbReference type="Gene3D" id="3.40.50.620">
    <property type="entry name" value="HUPs"/>
    <property type="match status" value="1"/>
</dbReference>
<dbReference type="InterPro" id="IPR006016">
    <property type="entry name" value="UspA"/>
</dbReference>